<feature type="domain" description="Myb/SANT-like DNA-binding" evidence="2">
    <location>
        <begin position="11"/>
        <end position="99"/>
    </location>
</feature>
<dbReference type="EMBL" id="JAHGAV010000884">
    <property type="protein sequence ID" value="KAG6923410.1"/>
    <property type="molecule type" value="Genomic_DNA"/>
</dbReference>
<sequence length="319" mass="35733">MPAPRGRRAPAWSTPEVVDLLGLWGQGDVQAQLRNSRRNFDIYSQIARGMEEKGYDRDPQQCRVKIKELRQAYQKAKEANSRSGAEPQRCRFYKELHAILDSDSTAERPVDTLGDLESQGTGVSPEIEVMIKEEEEEEEEEYGGQAAGGSGGVASQDFFLTPEQSSQSQQSSPGEPDAGEGTSAAANAALRASPSTPEERLGQVRRRKKRTREDMFQEVLRASRASEREQRAWRVMINDKMQRDSEDRRNGQQEMITLLREQTDMLRSLIELQAEHIRARLPLQPIENCIPGPPFTGLHVSSGPAAVSQALHPTEDYTQ</sequence>
<gene>
    <name evidence="3" type="ORF">G0U57_020594</name>
</gene>
<dbReference type="FunFam" id="1.10.10.60:FF:000032">
    <property type="entry name" value="Zinc finger and SCAN domain-containing 20"/>
    <property type="match status" value="1"/>
</dbReference>
<name>A0A8T1S3I9_CHESE</name>
<keyword evidence="4" id="KW-1185">Reference proteome</keyword>
<dbReference type="AlphaFoldDB" id="A0A8T1S3I9"/>
<evidence type="ECO:0000256" key="1">
    <source>
        <dbReference type="SAM" id="MobiDB-lite"/>
    </source>
</evidence>
<reference evidence="3 4" key="1">
    <citation type="journal article" date="2020" name="G3 (Bethesda)">
        <title>Draft Genome of the Common Snapping Turtle, Chelydra serpentina, a Model for Phenotypic Plasticity in Reptiles.</title>
        <authorList>
            <person name="Das D."/>
            <person name="Singh S.K."/>
            <person name="Bierstedt J."/>
            <person name="Erickson A."/>
            <person name="Galli G.L.J."/>
            <person name="Crossley D.A. 2nd"/>
            <person name="Rhen T."/>
        </authorList>
    </citation>
    <scope>NUCLEOTIDE SEQUENCE [LARGE SCALE GENOMIC DNA]</scope>
    <source>
        <strain evidence="3">KW</strain>
    </source>
</reference>
<dbReference type="PANTHER" id="PTHR47595:SF1">
    <property type="entry name" value="MYB_SANT-LIKE DNA-BINDING DOMAIN-CONTAINING PROTEIN"/>
    <property type="match status" value="1"/>
</dbReference>
<dbReference type="OrthoDB" id="691673at2759"/>
<proteinExistence type="predicted"/>
<organism evidence="3 4">
    <name type="scientific">Chelydra serpentina</name>
    <name type="common">Snapping turtle</name>
    <name type="synonym">Testudo serpentina</name>
    <dbReference type="NCBI Taxonomy" id="8475"/>
    <lineage>
        <taxon>Eukaryota</taxon>
        <taxon>Metazoa</taxon>
        <taxon>Chordata</taxon>
        <taxon>Craniata</taxon>
        <taxon>Vertebrata</taxon>
        <taxon>Euteleostomi</taxon>
        <taxon>Archelosauria</taxon>
        <taxon>Testudinata</taxon>
        <taxon>Testudines</taxon>
        <taxon>Cryptodira</taxon>
        <taxon>Durocryptodira</taxon>
        <taxon>Americhelydia</taxon>
        <taxon>Chelydroidea</taxon>
        <taxon>Chelydridae</taxon>
        <taxon>Chelydra</taxon>
    </lineage>
</organism>
<dbReference type="Pfam" id="PF13837">
    <property type="entry name" value="Myb_DNA-bind_4"/>
    <property type="match status" value="1"/>
</dbReference>
<feature type="compositionally biased region" description="Acidic residues" evidence="1">
    <location>
        <begin position="133"/>
        <end position="142"/>
    </location>
</feature>
<evidence type="ECO:0000313" key="4">
    <source>
        <dbReference type="Proteomes" id="UP000765507"/>
    </source>
</evidence>
<feature type="region of interest" description="Disordered" evidence="1">
    <location>
        <begin position="103"/>
        <end position="212"/>
    </location>
</feature>
<evidence type="ECO:0000313" key="3">
    <source>
        <dbReference type="EMBL" id="KAG6923410.1"/>
    </source>
</evidence>
<evidence type="ECO:0000259" key="2">
    <source>
        <dbReference type="Pfam" id="PF13837"/>
    </source>
</evidence>
<dbReference type="Proteomes" id="UP000765507">
    <property type="component" value="Unassembled WGS sequence"/>
</dbReference>
<protein>
    <submittedName>
        <fullName evidence="3">Zinc finger and SCAN domain containing 29</fullName>
    </submittedName>
</protein>
<comment type="caution">
    <text evidence="3">The sequence shown here is derived from an EMBL/GenBank/DDBJ whole genome shotgun (WGS) entry which is preliminary data.</text>
</comment>
<accession>A0A8T1S3I9</accession>
<dbReference type="InterPro" id="IPR044822">
    <property type="entry name" value="Myb_DNA-bind_4"/>
</dbReference>
<dbReference type="PANTHER" id="PTHR47595">
    <property type="entry name" value="HEAT SHOCK 70 KDA PROTEIN 14"/>
    <property type="match status" value="1"/>
</dbReference>
<dbReference type="Gene3D" id="1.10.10.60">
    <property type="entry name" value="Homeodomain-like"/>
    <property type="match status" value="1"/>
</dbReference>